<evidence type="ECO:0000256" key="1">
    <source>
        <dbReference type="SAM" id="Phobius"/>
    </source>
</evidence>
<dbReference type="OrthoDB" id="3692311at2759"/>
<keyword evidence="1" id="KW-0472">Membrane</keyword>
<comment type="caution">
    <text evidence="2">The sequence shown here is derived from an EMBL/GenBank/DDBJ whole genome shotgun (WGS) entry which is preliminary data.</text>
</comment>
<dbReference type="AlphaFoldDB" id="A0A5M8PMS9"/>
<feature type="transmembrane region" description="Helical" evidence="1">
    <location>
        <begin position="89"/>
        <end position="109"/>
    </location>
</feature>
<evidence type="ECO:0000313" key="3">
    <source>
        <dbReference type="Proteomes" id="UP000324767"/>
    </source>
</evidence>
<keyword evidence="1" id="KW-1133">Transmembrane helix</keyword>
<feature type="transmembrane region" description="Helical" evidence="1">
    <location>
        <begin position="146"/>
        <end position="165"/>
    </location>
</feature>
<gene>
    <name evidence="2" type="ORF">FRX48_06610</name>
</gene>
<protein>
    <submittedName>
        <fullName evidence="2">Uncharacterized protein</fullName>
    </submittedName>
</protein>
<organism evidence="2 3">
    <name type="scientific">Lasallia pustulata</name>
    <dbReference type="NCBI Taxonomy" id="136370"/>
    <lineage>
        <taxon>Eukaryota</taxon>
        <taxon>Fungi</taxon>
        <taxon>Dikarya</taxon>
        <taxon>Ascomycota</taxon>
        <taxon>Pezizomycotina</taxon>
        <taxon>Lecanoromycetes</taxon>
        <taxon>OSLEUM clade</taxon>
        <taxon>Umbilicariomycetidae</taxon>
        <taxon>Umbilicariales</taxon>
        <taxon>Umbilicariaceae</taxon>
        <taxon>Lasallia</taxon>
    </lineage>
</organism>
<sequence length="692" mass="75151">MSRAIDNTGVRVAEQDSQVAAAFIVKSPQVHTVDGWPAKPRALRERDWLWVVVFILDTVSILLALSFVVLAMITIGLNGQPISPWGEKVKAATLLGPTIFPIVFARIVSRTVKASALDRAAKGAKLGVLEQLMGSVTIFSTLEVQLLLRSFNFLGCTLILVWALSPLGGQASLRLLGNGTHAIRSQQDLKYLSSDSVPLNYLTDYYNFEIDGLYSAALFSPPNAQATGMDLWGNVKIPVLETLQSGNSESEGWLTVNSSNATYSSLLGLPIDGLATSGQSTFTVETYYMTLDCPFLDHVSREEVNWTSMLSEEYRQTQPDDNSSFCHENNTNNVFGFIVDSKSNFSRHGVLLPNESPYSAAPPYVLFASIADEGYNATLANCSLTRSSVESNITCQGTSCAVTQMRRSTFDRRPSDYTPLYANYTRLTFWSSWANAAGVSLPFITTATPTELFIQNGSLTAAFATLSQALLVANLYELPARTFSVRLSLLWNTYWQCRLAPQYQTGYLPSNLTEFPDQGLTGNIVNATTATVTRLQPVYVSNHPWAIMLLIASLVLFICGIYGAILKCRTVAPDVLGNVSSLTRDNPYVPLPGGGTALDGLERARLLKDLKVRLQDVTPGDPLGHIALGCMAACLKGCEPNVPKLPGPTPQMVRGFGSVPSHGCALLASAHAQTEPAMIQSHKIQKPPGTLR</sequence>
<feature type="transmembrane region" description="Helical" evidence="1">
    <location>
        <begin position="48"/>
        <end position="77"/>
    </location>
</feature>
<feature type="transmembrane region" description="Helical" evidence="1">
    <location>
        <begin position="545"/>
        <end position="565"/>
    </location>
</feature>
<proteinExistence type="predicted"/>
<keyword evidence="1" id="KW-0812">Transmembrane</keyword>
<accession>A0A5M8PMS9</accession>
<reference evidence="2 3" key="1">
    <citation type="submission" date="2019-09" db="EMBL/GenBank/DDBJ databases">
        <title>The hologenome of the rock-dwelling lichen Lasallia pustulata.</title>
        <authorList>
            <person name="Greshake Tzovaras B."/>
            <person name="Segers F."/>
            <person name="Bicker A."/>
            <person name="Dal Grande F."/>
            <person name="Otte J."/>
            <person name="Hankeln T."/>
            <person name="Schmitt I."/>
            <person name="Ebersberger I."/>
        </authorList>
    </citation>
    <scope>NUCLEOTIDE SEQUENCE [LARGE SCALE GENOMIC DNA]</scope>
    <source>
        <strain evidence="2">A1-1</strain>
    </source>
</reference>
<name>A0A5M8PMS9_9LECA</name>
<dbReference type="Proteomes" id="UP000324767">
    <property type="component" value="Unassembled WGS sequence"/>
</dbReference>
<dbReference type="EMBL" id="VXIT01000010">
    <property type="protein sequence ID" value="KAA6409996.1"/>
    <property type="molecule type" value="Genomic_DNA"/>
</dbReference>
<evidence type="ECO:0000313" key="2">
    <source>
        <dbReference type="EMBL" id="KAA6409996.1"/>
    </source>
</evidence>